<accession>A0AAV5M9S3</accession>
<organism evidence="1 2">
    <name type="scientific">Rubroshorea leprosula</name>
    <dbReference type="NCBI Taxonomy" id="152421"/>
    <lineage>
        <taxon>Eukaryota</taxon>
        <taxon>Viridiplantae</taxon>
        <taxon>Streptophyta</taxon>
        <taxon>Embryophyta</taxon>
        <taxon>Tracheophyta</taxon>
        <taxon>Spermatophyta</taxon>
        <taxon>Magnoliopsida</taxon>
        <taxon>eudicotyledons</taxon>
        <taxon>Gunneridae</taxon>
        <taxon>Pentapetalae</taxon>
        <taxon>rosids</taxon>
        <taxon>malvids</taxon>
        <taxon>Malvales</taxon>
        <taxon>Dipterocarpaceae</taxon>
        <taxon>Rubroshorea</taxon>
    </lineage>
</organism>
<keyword evidence="2" id="KW-1185">Reference proteome</keyword>
<comment type="caution">
    <text evidence="1">The sequence shown here is derived from an EMBL/GenBank/DDBJ whole genome shotgun (WGS) entry which is preliminary data.</text>
</comment>
<dbReference type="AlphaFoldDB" id="A0AAV5M9S3"/>
<sequence length="40" mass="4575">MLIHHASCIMHHAYMSTCLCGYTHLLHLAMEYSVSLFPLV</sequence>
<gene>
    <name evidence="1" type="ORF">SLEP1_g53585</name>
</gene>
<proteinExistence type="predicted"/>
<evidence type="ECO:0000313" key="2">
    <source>
        <dbReference type="Proteomes" id="UP001054252"/>
    </source>
</evidence>
<name>A0AAV5M9S3_9ROSI</name>
<dbReference type="Proteomes" id="UP001054252">
    <property type="component" value="Unassembled WGS sequence"/>
</dbReference>
<reference evidence="1 2" key="1">
    <citation type="journal article" date="2021" name="Commun. Biol.">
        <title>The genome of Shorea leprosula (Dipterocarpaceae) highlights the ecological relevance of drought in aseasonal tropical rainforests.</title>
        <authorList>
            <person name="Ng K.K.S."/>
            <person name="Kobayashi M.J."/>
            <person name="Fawcett J.A."/>
            <person name="Hatakeyama M."/>
            <person name="Paape T."/>
            <person name="Ng C.H."/>
            <person name="Ang C.C."/>
            <person name="Tnah L.H."/>
            <person name="Lee C.T."/>
            <person name="Nishiyama T."/>
            <person name="Sese J."/>
            <person name="O'Brien M.J."/>
            <person name="Copetti D."/>
            <person name="Mohd Noor M.I."/>
            <person name="Ong R.C."/>
            <person name="Putra M."/>
            <person name="Sireger I.Z."/>
            <person name="Indrioko S."/>
            <person name="Kosugi Y."/>
            <person name="Izuno A."/>
            <person name="Isagi Y."/>
            <person name="Lee S.L."/>
            <person name="Shimizu K.K."/>
        </authorList>
    </citation>
    <scope>NUCLEOTIDE SEQUENCE [LARGE SCALE GENOMIC DNA]</scope>
    <source>
        <strain evidence="1">214</strain>
    </source>
</reference>
<protein>
    <submittedName>
        <fullName evidence="1">Uncharacterized protein</fullName>
    </submittedName>
</protein>
<dbReference type="EMBL" id="BPVZ01000212">
    <property type="protein sequence ID" value="GKV46611.1"/>
    <property type="molecule type" value="Genomic_DNA"/>
</dbReference>
<evidence type="ECO:0000313" key="1">
    <source>
        <dbReference type="EMBL" id="GKV46611.1"/>
    </source>
</evidence>